<sequence>MASKQRISFASIRPFEDIGVQNIGTEMNFVLDVPNGNSANIKYNFRIKELHGDTKKLVKQFKAVMTTLHGH</sequence>
<reference evidence="1 2" key="1">
    <citation type="submission" date="2019-04" db="EMBL/GenBank/DDBJ databases">
        <title>Fungal friends and foes A comparative genomics study of 23 Aspergillus species from section Flavi.</title>
        <authorList>
            <consortium name="DOE Joint Genome Institute"/>
            <person name="Kjaerbolling I."/>
            <person name="Vesth T.C."/>
            <person name="Frisvad J.C."/>
            <person name="Nybo J.L."/>
            <person name="Theobald S."/>
            <person name="Kildgaard S."/>
            <person name="Petersen T.I."/>
            <person name="Kuo A."/>
            <person name="Sato A."/>
            <person name="Lyhne E.K."/>
            <person name="Kogle M.E."/>
            <person name="Wiebenga A."/>
            <person name="Kun R.S."/>
            <person name="Lubbers R.J."/>
            <person name="Makela M.R."/>
            <person name="Barry K."/>
            <person name="Chovatia M."/>
            <person name="Clum A."/>
            <person name="Daum C."/>
            <person name="Haridas S."/>
            <person name="He G."/>
            <person name="LaButti K."/>
            <person name="Lipzen A."/>
            <person name="Mondo S."/>
            <person name="Pangilinan J."/>
            <person name="Riley R."/>
            <person name="Salamov A."/>
            <person name="Simmons B.A."/>
            <person name="Magnuson J.K."/>
            <person name="Henrissat B."/>
            <person name="Mortensen U.H."/>
            <person name="Larsen T.O."/>
            <person name="De vries R.P."/>
            <person name="Grigoriev I.V."/>
            <person name="Machida M."/>
            <person name="Baker S.E."/>
            <person name="Andersen M.R."/>
        </authorList>
    </citation>
    <scope>NUCLEOTIDE SEQUENCE [LARGE SCALE GENOMIC DNA]</scope>
    <source>
        <strain evidence="1 2">CBS 126849</strain>
    </source>
</reference>
<proteinExistence type="predicted"/>
<dbReference type="AlphaFoldDB" id="A0A5N6EYA8"/>
<name>A0A5N6EYA8_9EURO</name>
<accession>A0A5N6EYA8</accession>
<dbReference type="EMBL" id="ML733412">
    <property type="protein sequence ID" value="KAB8222486.1"/>
    <property type="molecule type" value="Genomic_DNA"/>
</dbReference>
<protein>
    <submittedName>
        <fullName evidence="1">Uncharacterized protein</fullName>
    </submittedName>
</protein>
<gene>
    <name evidence="1" type="ORF">BDV33DRAFT_201474</name>
</gene>
<keyword evidence="2" id="KW-1185">Reference proteome</keyword>
<dbReference type="Proteomes" id="UP000326799">
    <property type="component" value="Unassembled WGS sequence"/>
</dbReference>
<evidence type="ECO:0000313" key="2">
    <source>
        <dbReference type="Proteomes" id="UP000326799"/>
    </source>
</evidence>
<organism evidence="1 2">
    <name type="scientific">Aspergillus novoparasiticus</name>
    <dbReference type="NCBI Taxonomy" id="986946"/>
    <lineage>
        <taxon>Eukaryota</taxon>
        <taxon>Fungi</taxon>
        <taxon>Dikarya</taxon>
        <taxon>Ascomycota</taxon>
        <taxon>Pezizomycotina</taxon>
        <taxon>Eurotiomycetes</taxon>
        <taxon>Eurotiomycetidae</taxon>
        <taxon>Eurotiales</taxon>
        <taxon>Aspergillaceae</taxon>
        <taxon>Aspergillus</taxon>
        <taxon>Aspergillus subgen. Circumdati</taxon>
    </lineage>
</organism>
<evidence type="ECO:0000313" key="1">
    <source>
        <dbReference type="EMBL" id="KAB8222486.1"/>
    </source>
</evidence>